<dbReference type="GO" id="GO:0019706">
    <property type="term" value="F:protein-cysteine S-palmitoyltransferase activity"/>
    <property type="evidence" value="ECO:0007669"/>
    <property type="project" value="UniProtKB-EC"/>
</dbReference>
<comment type="catalytic activity">
    <reaction evidence="7">
        <text>L-cysteinyl-[protein] + hexadecanoyl-CoA = S-hexadecanoyl-L-cysteinyl-[protein] + CoA</text>
        <dbReference type="Rhea" id="RHEA:36683"/>
        <dbReference type="Rhea" id="RHEA-COMP:10131"/>
        <dbReference type="Rhea" id="RHEA-COMP:11032"/>
        <dbReference type="ChEBI" id="CHEBI:29950"/>
        <dbReference type="ChEBI" id="CHEBI:57287"/>
        <dbReference type="ChEBI" id="CHEBI:57379"/>
        <dbReference type="ChEBI" id="CHEBI:74151"/>
        <dbReference type="EC" id="2.3.1.225"/>
    </reaction>
</comment>
<feature type="transmembrane region" description="Helical" evidence="7">
    <location>
        <begin position="70"/>
        <end position="92"/>
    </location>
</feature>
<dbReference type="OrthoDB" id="331948at2759"/>
<keyword evidence="3 7" id="KW-0812">Transmembrane</keyword>
<sequence>MFTAAGTPPPSAELSKYFNGPIESSPFTVCPKCNALKPFRCHHCSICNKCVLRMDHHCVWMCNDIGVGNVRFFVCFLVSFAISLLLAFVVTAPLNLKLSLSIKLLMTLEAVLGVGIGIFSFFHVIFVLTNQTSLEVADNIRDYFLRPKNERKFITPYDLGIAKNVKQILRFNKWWELFNPFAKQVDINQLDVIISRKFMEYTDFLDDEEEDENNGIVNH</sequence>
<gene>
    <name evidence="9" type="ORF">EIN_328910</name>
</gene>
<evidence type="ECO:0000256" key="2">
    <source>
        <dbReference type="ARBA" id="ARBA00022679"/>
    </source>
</evidence>
<feature type="transmembrane region" description="Helical" evidence="7">
    <location>
        <begin position="104"/>
        <end position="128"/>
    </location>
</feature>
<comment type="domain">
    <text evidence="7">The DHHC domain is required for palmitoyltransferase activity.</text>
</comment>
<evidence type="ECO:0000256" key="3">
    <source>
        <dbReference type="ARBA" id="ARBA00022692"/>
    </source>
</evidence>
<comment type="similarity">
    <text evidence="7">Belongs to the DHHC palmitoyltransferase family.</text>
</comment>
<dbReference type="GeneID" id="14885090"/>
<evidence type="ECO:0000256" key="4">
    <source>
        <dbReference type="ARBA" id="ARBA00022989"/>
    </source>
</evidence>
<dbReference type="GO" id="GO:0016020">
    <property type="term" value="C:membrane"/>
    <property type="evidence" value="ECO:0007669"/>
    <property type="project" value="UniProtKB-SubCell"/>
</dbReference>
<dbReference type="PANTHER" id="PTHR12246">
    <property type="entry name" value="PALMITOYLTRANSFERASE ZDHHC16"/>
    <property type="match status" value="1"/>
</dbReference>
<evidence type="ECO:0000259" key="8">
    <source>
        <dbReference type="Pfam" id="PF01529"/>
    </source>
</evidence>
<dbReference type="KEGG" id="eiv:EIN_328910"/>
<accession>A0A0A1TXU6</accession>
<organism evidence="9 10">
    <name type="scientific">Entamoeba invadens IP1</name>
    <dbReference type="NCBI Taxonomy" id="370355"/>
    <lineage>
        <taxon>Eukaryota</taxon>
        <taxon>Amoebozoa</taxon>
        <taxon>Evosea</taxon>
        <taxon>Archamoebae</taxon>
        <taxon>Mastigamoebida</taxon>
        <taxon>Entamoebidae</taxon>
        <taxon>Entamoeba</taxon>
    </lineage>
</organism>
<evidence type="ECO:0000313" key="9">
    <source>
        <dbReference type="EMBL" id="ELP86184.1"/>
    </source>
</evidence>
<dbReference type="EC" id="2.3.1.225" evidence="7"/>
<name>A0A0A1TXU6_ENTIV</name>
<dbReference type="Proteomes" id="UP000014680">
    <property type="component" value="Unassembled WGS sequence"/>
</dbReference>
<keyword evidence="2 7" id="KW-0808">Transferase</keyword>
<keyword evidence="10" id="KW-1185">Reference proteome</keyword>
<keyword evidence="5 7" id="KW-0472">Membrane</keyword>
<dbReference type="Pfam" id="PF01529">
    <property type="entry name" value="DHHC"/>
    <property type="match status" value="1"/>
</dbReference>
<dbReference type="PROSITE" id="PS50216">
    <property type="entry name" value="DHHC"/>
    <property type="match status" value="1"/>
</dbReference>
<dbReference type="InterPro" id="IPR039859">
    <property type="entry name" value="PFA4/ZDH16/20/ERF2-like"/>
</dbReference>
<evidence type="ECO:0000256" key="6">
    <source>
        <dbReference type="ARBA" id="ARBA00023315"/>
    </source>
</evidence>
<dbReference type="RefSeq" id="XP_004185530.1">
    <property type="nucleotide sequence ID" value="XM_004185482.1"/>
</dbReference>
<dbReference type="InterPro" id="IPR001594">
    <property type="entry name" value="Palmitoyltrfase_DHHC"/>
</dbReference>
<proteinExistence type="inferred from homology"/>
<evidence type="ECO:0000313" key="10">
    <source>
        <dbReference type="Proteomes" id="UP000014680"/>
    </source>
</evidence>
<evidence type="ECO:0000256" key="5">
    <source>
        <dbReference type="ARBA" id="ARBA00023136"/>
    </source>
</evidence>
<keyword evidence="4 7" id="KW-1133">Transmembrane helix</keyword>
<evidence type="ECO:0000256" key="7">
    <source>
        <dbReference type="RuleBase" id="RU079119"/>
    </source>
</evidence>
<protein>
    <recommendedName>
        <fullName evidence="7">Palmitoyltransferase</fullName>
        <ecNumber evidence="7">2.3.1.225</ecNumber>
    </recommendedName>
</protein>
<evidence type="ECO:0000256" key="1">
    <source>
        <dbReference type="ARBA" id="ARBA00004141"/>
    </source>
</evidence>
<dbReference type="EMBL" id="KB207015">
    <property type="protein sequence ID" value="ELP86184.1"/>
    <property type="molecule type" value="Genomic_DNA"/>
</dbReference>
<reference evidence="9 10" key="1">
    <citation type="submission" date="2012-10" db="EMBL/GenBank/DDBJ databases">
        <authorList>
            <person name="Zafar N."/>
            <person name="Inman J."/>
            <person name="Hall N."/>
            <person name="Lorenzi H."/>
            <person name="Caler E."/>
        </authorList>
    </citation>
    <scope>NUCLEOTIDE SEQUENCE [LARGE SCALE GENOMIC DNA]</scope>
    <source>
        <strain evidence="9 10">IP1</strain>
    </source>
</reference>
<feature type="domain" description="Palmitoyltransferase DHHC" evidence="8">
    <location>
        <begin position="28"/>
        <end position="136"/>
    </location>
</feature>
<comment type="subcellular location">
    <subcellularLocation>
        <location evidence="1">Membrane</location>
        <topology evidence="1">Multi-pass membrane protein</topology>
    </subcellularLocation>
</comment>
<dbReference type="AlphaFoldDB" id="A0A0A1TXU6"/>
<keyword evidence="6 7" id="KW-0012">Acyltransferase</keyword>
<dbReference type="VEuPathDB" id="AmoebaDB:EIN_328910"/>
<dbReference type="OMA" id="HFLMIIT"/>